<evidence type="ECO:0000256" key="1">
    <source>
        <dbReference type="ARBA" id="ARBA00022553"/>
    </source>
</evidence>
<dbReference type="InterPro" id="IPR001789">
    <property type="entry name" value="Sig_transdc_resp-reg_receiver"/>
</dbReference>
<gene>
    <name evidence="4" type="ORF">SAMN06297358_1247</name>
</gene>
<evidence type="ECO:0000259" key="3">
    <source>
        <dbReference type="PROSITE" id="PS50110"/>
    </source>
</evidence>
<feature type="modified residue" description="4-aspartylphosphate" evidence="2">
    <location>
        <position position="52"/>
    </location>
</feature>
<evidence type="ECO:0000313" key="5">
    <source>
        <dbReference type="Proteomes" id="UP000219281"/>
    </source>
</evidence>
<keyword evidence="5" id="KW-1185">Reference proteome</keyword>
<dbReference type="AlphaFoldDB" id="A0A285ZVX6"/>
<keyword evidence="1 2" id="KW-0597">Phosphoprotein</keyword>
<name>A0A285ZVX6_9SPHI</name>
<dbReference type="EMBL" id="OCMT01000002">
    <property type="protein sequence ID" value="SOD13800.1"/>
    <property type="molecule type" value="Genomic_DNA"/>
</dbReference>
<feature type="domain" description="Response regulatory" evidence="3">
    <location>
        <begin position="5"/>
        <end position="117"/>
    </location>
</feature>
<sequence>MIRPEITILEDDQDIREIFIYLFTSEGYKVNGFASVSAFSESPTSPQLFLLDISLPDGSGLDICRKLKNDPRYATIPILMISAHADRSHIMENCNADDFMEKPFDINVLLSRVEGLINPNA</sequence>
<dbReference type="PROSITE" id="PS50110">
    <property type="entry name" value="RESPONSE_REGULATORY"/>
    <property type="match status" value="1"/>
</dbReference>
<dbReference type="InterPro" id="IPR011006">
    <property type="entry name" value="CheY-like_superfamily"/>
</dbReference>
<dbReference type="RefSeq" id="WP_097130006.1">
    <property type="nucleotide sequence ID" value="NZ_OCMT01000002.1"/>
</dbReference>
<proteinExistence type="predicted"/>
<dbReference type="SUPFAM" id="SSF52172">
    <property type="entry name" value="CheY-like"/>
    <property type="match status" value="1"/>
</dbReference>
<evidence type="ECO:0000313" key="4">
    <source>
        <dbReference type="EMBL" id="SOD13800.1"/>
    </source>
</evidence>
<dbReference type="Gene3D" id="3.40.50.2300">
    <property type="match status" value="1"/>
</dbReference>
<dbReference type="PANTHER" id="PTHR44591:SF3">
    <property type="entry name" value="RESPONSE REGULATORY DOMAIN-CONTAINING PROTEIN"/>
    <property type="match status" value="1"/>
</dbReference>
<dbReference type="GO" id="GO:0000160">
    <property type="term" value="P:phosphorelay signal transduction system"/>
    <property type="evidence" value="ECO:0007669"/>
    <property type="project" value="InterPro"/>
</dbReference>
<accession>A0A285ZVX6</accession>
<evidence type="ECO:0000256" key="2">
    <source>
        <dbReference type="PROSITE-ProRule" id="PRU00169"/>
    </source>
</evidence>
<dbReference type="OrthoDB" id="5432534at2"/>
<dbReference type="Pfam" id="PF00072">
    <property type="entry name" value="Response_reg"/>
    <property type="match status" value="1"/>
</dbReference>
<organism evidence="4 5">
    <name type="scientific">Pedobacter xixiisoli</name>
    <dbReference type="NCBI Taxonomy" id="1476464"/>
    <lineage>
        <taxon>Bacteria</taxon>
        <taxon>Pseudomonadati</taxon>
        <taxon>Bacteroidota</taxon>
        <taxon>Sphingobacteriia</taxon>
        <taxon>Sphingobacteriales</taxon>
        <taxon>Sphingobacteriaceae</taxon>
        <taxon>Pedobacter</taxon>
    </lineage>
</organism>
<protein>
    <submittedName>
        <fullName evidence="4">Response regulator receiver domain-containing protein</fullName>
    </submittedName>
</protein>
<reference evidence="5" key="1">
    <citation type="submission" date="2017-09" db="EMBL/GenBank/DDBJ databases">
        <authorList>
            <person name="Varghese N."/>
            <person name="Submissions S."/>
        </authorList>
    </citation>
    <scope>NUCLEOTIDE SEQUENCE [LARGE SCALE GENOMIC DNA]</scope>
    <source>
        <strain evidence="5">CGMCC 1.12803</strain>
    </source>
</reference>
<dbReference type="Proteomes" id="UP000219281">
    <property type="component" value="Unassembled WGS sequence"/>
</dbReference>
<dbReference type="SMART" id="SM00448">
    <property type="entry name" value="REC"/>
    <property type="match status" value="1"/>
</dbReference>
<dbReference type="InterPro" id="IPR050595">
    <property type="entry name" value="Bact_response_regulator"/>
</dbReference>
<dbReference type="PANTHER" id="PTHR44591">
    <property type="entry name" value="STRESS RESPONSE REGULATOR PROTEIN 1"/>
    <property type="match status" value="1"/>
</dbReference>